<sequence>EFLLEDKNLYNTRHTCT</sequence>
<reference evidence="1 2" key="1">
    <citation type="journal article" date="2011" name="Front. Microbiol.">
        <title>Two Strains of Crocosphaera watsonii with Highly Conserved Genomes are Distinguished by Strain-Specific Features.</title>
        <authorList>
            <person name="Bench S.R."/>
            <person name="Ilikchyan I.N."/>
            <person name="Tripp H.J."/>
            <person name="Zehr J.P."/>
        </authorList>
    </citation>
    <scope>NUCLEOTIDE SEQUENCE [LARGE SCALE GENOMIC DNA]</scope>
    <source>
        <strain evidence="1 2">WH 0003</strain>
    </source>
</reference>
<protein>
    <submittedName>
        <fullName evidence="1">Uncharacterized protein</fullName>
    </submittedName>
</protein>
<evidence type="ECO:0000313" key="1">
    <source>
        <dbReference type="EMBL" id="EHJ14914.1"/>
    </source>
</evidence>
<gene>
    <name evidence="1" type="ORF">CWATWH0003_0426b4</name>
</gene>
<comment type="caution">
    <text evidence="1">The sequence shown here is derived from an EMBL/GenBank/DDBJ whole genome shotgun (WGS) entry which is preliminary data.</text>
</comment>
<proteinExistence type="predicted"/>
<dbReference type="AlphaFoldDB" id="G5IYS4"/>
<dbReference type="Proteomes" id="UP000003477">
    <property type="component" value="Unassembled WGS sequence"/>
</dbReference>
<organism evidence="1 2">
    <name type="scientific">Crocosphaera watsonii WH 0003</name>
    <dbReference type="NCBI Taxonomy" id="423471"/>
    <lineage>
        <taxon>Bacteria</taxon>
        <taxon>Bacillati</taxon>
        <taxon>Cyanobacteriota</taxon>
        <taxon>Cyanophyceae</taxon>
        <taxon>Oscillatoriophycideae</taxon>
        <taxon>Chroococcales</taxon>
        <taxon>Aphanothecaceae</taxon>
        <taxon>Crocosphaera</taxon>
    </lineage>
</organism>
<accession>G5IYS4</accession>
<name>G5IYS4_CROWT</name>
<evidence type="ECO:0000313" key="2">
    <source>
        <dbReference type="Proteomes" id="UP000003477"/>
    </source>
</evidence>
<dbReference type="EMBL" id="AESD01000071">
    <property type="protein sequence ID" value="EHJ14914.1"/>
    <property type="molecule type" value="Genomic_DNA"/>
</dbReference>
<feature type="non-terminal residue" evidence="1">
    <location>
        <position position="1"/>
    </location>
</feature>